<accession>A0A1G8SZA4</accession>
<dbReference type="GO" id="GO:0016887">
    <property type="term" value="F:ATP hydrolysis activity"/>
    <property type="evidence" value="ECO:0007669"/>
    <property type="project" value="InterPro"/>
</dbReference>
<keyword evidence="1" id="KW-0813">Transport</keyword>
<evidence type="ECO:0000313" key="6">
    <source>
        <dbReference type="Proteomes" id="UP000182836"/>
    </source>
</evidence>
<dbReference type="AlphaFoldDB" id="A0A1G8SZA4"/>
<dbReference type="PANTHER" id="PTHR42788:SF13">
    <property type="entry name" value="ALIPHATIC SULFONATES IMPORT ATP-BINDING PROTEIN SSUB"/>
    <property type="match status" value="1"/>
</dbReference>
<evidence type="ECO:0000256" key="2">
    <source>
        <dbReference type="ARBA" id="ARBA00022741"/>
    </source>
</evidence>
<proteinExistence type="predicted"/>
<dbReference type="SUPFAM" id="SSF52540">
    <property type="entry name" value="P-loop containing nucleoside triphosphate hydrolases"/>
    <property type="match status" value="1"/>
</dbReference>
<dbReference type="EMBL" id="FNED01000016">
    <property type="protein sequence ID" value="SDJ34538.1"/>
    <property type="molecule type" value="Genomic_DNA"/>
</dbReference>
<evidence type="ECO:0000256" key="3">
    <source>
        <dbReference type="ARBA" id="ARBA00022840"/>
    </source>
</evidence>
<dbReference type="InterPro" id="IPR027417">
    <property type="entry name" value="P-loop_NTPase"/>
</dbReference>
<dbReference type="RefSeq" id="WP_052812149.1">
    <property type="nucleotide sequence ID" value="NZ_BJOA01000238.1"/>
</dbReference>
<dbReference type="GO" id="GO:0005524">
    <property type="term" value="F:ATP binding"/>
    <property type="evidence" value="ECO:0007669"/>
    <property type="project" value="UniProtKB-KW"/>
</dbReference>
<name>A0A1G8SZA4_ANEMI</name>
<dbReference type="InterPro" id="IPR003593">
    <property type="entry name" value="AAA+_ATPase"/>
</dbReference>
<dbReference type="InterPro" id="IPR050166">
    <property type="entry name" value="ABC_transporter_ATP-bind"/>
</dbReference>
<evidence type="ECO:0000313" key="5">
    <source>
        <dbReference type="EMBL" id="SDJ34538.1"/>
    </source>
</evidence>
<dbReference type="InterPro" id="IPR003439">
    <property type="entry name" value="ABC_transporter-like_ATP-bd"/>
</dbReference>
<protein>
    <submittedName>
        <fullName evidence="5">NitT/TauT family transport system ATP-binding protein</fullName>
    </submittedName>
</protein>
<dbReference type="Gene3D" id="3.40.50.300">
    <property type="entry name" value="P-loop containing nucleotide triphosphate hydrolases"/>
    <property type="match status" value="1"/>
</dbReference>
<dbReference type="PROSITE" id="PS00211">
    <property type="entry name" value="ABC_TRANSPORTER_1"/>
    <property type="match status" value="1"/>
</dbReference>
<dbReference type="Pfam" id="PF00005">
    <property type="entry name" value="ABC_tran"/>
    <property type="match status" value="1"/>
</dbReference>
<dbReference type="InterPro" id="IPR017871">
    <property type="entry name" value="ABC_transporter-like_CS"/>
</dbReference>
<sequence>MRFNHITVKYENHRKVFEDFSLDLAEGQITCVMGASGIGKTTLLRMAAGLEQPMSGRVKRKEEERTSFVFQEPRLLPAKTVLENVQWVLERQGDEETNRKVLALLEEAGLIHAINDYPDQLSGGMKQRVSVVRAFVPNPQFLIMDEPFQSLDAATRREMQKLLLLLWHKQKSTVLLVTHDPEEALALGSRIVVLGGSPATIILDISGTDNEDGMTFSETDRVRLKQLTHVQVLYNDEE</sequence>
<feature type="domain" description="ABC transporter" evidence="4">
    <location>
        <begin position="1"/>
        <end position="221"/>
    </location>
</feature>
<dbReference type="OrthoDB" id="9790614at2"/>
<evidence type="ECO:0000259" key="4">
    <source>
        <dbReference type="PROSITE" id="PS50893"/>
    </source>
</evidence>
<organism evidence="5 6">
    <name type="scientific">Aneurinibacillus migulanus</name>
    <name type="common">Bacillus migulanus</name>
    <dbReference type="NCBI Taxonomy" id="47500"/>
    <lineage>
        <taxon>Bacteria</taxon>
        <taxon>Bacillati</taxon>
        <taxon>Bacillota</taxon>
        <taxon>Bacilli</taxon>
        <taxon>Bacillales</taxon>
        <taxon>Paenibacillaceae</taxon>
        <taxon>Aneurinibacillus group</taxon>
        <taxon>Aneurinibacillus</taxon>
    </lineage>
</organism>
<dbReference type="SMART" id="SM00382">
    <property type="entry name" value="AAA"/>
    <property type="match status" value="1"/>
</dbReference>
<dbReference type="Proteomes" id="UP000182836">
    <property type="component" value="Unassembled WGS sequence"/>
</dbReference>
<dbReference type="PANTHER" id="PTHR42788">
    <property type="entry name" value="TAURINE IMPORT ATP-BINDING PROTEIN-RELATED"/>
    <property type="match status" value="1"/>
</dbReference>
<gene>
    <name evidence="5" type="ORF">SAMN04487909_11620</name>
</gene>
<reference evidence="5 6" key="1">
    <citation type="submission" date="2016-10" db="EMBL/GenBank/DDBJ databases">
        <authorList>
            <person name="de Groot N.N."/>
        </authorList>
    </citation>
    <scope>NUCLEOTIDE SEQUENCE [LARGE SCALE GENOMIC DNA]</scope>
    <source>
        <strain evidence="5 6">DSM 2895</strain>
    </source>
</reference>
<evidence type="ECO:0000256" key="1">
    <source>
        <dbReference type="ARBA" id="ARBA00022448"/>
    </source>
</evidence>
<keyword evidence="2" id="KW-0547">Nucleotide-binding</keyword>
<keyword evidence="3 5" id="KW-0067">ATP-binding</keyword>
<dbReference type="PROSITE" id="PS50893">
    <property type="entry name" value="ABC_TRANSPORTER_2"/>
    <property type="match status" value="1"/>
</dbReference>
<dbReference type="GeneID" id="42307799"/>